<dbReference type="GO" id="GO:0005789">
    <property type="term" value="C:endoplasmic reticulum membrane"/>
    <property type="evidence" value="ECO:0007669"/>
    <property type="project" value="UniProtKB-SubCell"/>
</dbReference>
<organism evidence="11 12">
    <name type="scientific">Porphyridium purpureum</name>
    <name type="common">Red alga</name>
    <name type="synonym">Porphyridium cruentum</name>
    <dbReference type="NCBI Taxonomy" id="35688"/>
    <lineage>
        <taxon>Eukaryota</taxon>
        <taxon>Rhodophyta</taxon>
        <taxon>Bangiophyceae</taxon>
        <taxon>Porphyridiales</taxon>
        <taxon>Porphyridiaceae</taxon>
        <taxon>Porphyridium</taxon>
    </lineage>
</organism>
<evidence type="ECO:0000256" key="4">
    <source>
        <dbReference type="ARBA" id="ARBA00022692"/>
    </source>
</evidence>
<feature type="transmembrane region" description="Helical" evidence="10">
    <location>
        <begin position="271"/>
        <end position="292"/>
    </location>
</feature>
<feature type="transmembrane region" description="Helical" evidence="10">
    <location>
        <begin position="540"/>
        <end position="559"/>
    </location>
</feature>
<feature type="compositionally biased region" description="Basic and acidic residues" evidence="9">
    <location>
        <begin position="127"/>
        <end position="140"/>
    </location>
</feature>
<comment type="caution">
    <text evidence="11">The sequence shown here is derived from an EMBL/GenBank/DDBJ whole genome shotgun (WGS) entry which is preliminary data.</text>
</comment>
<gene>
    <name evidence="11" type="ORF">FVE85_2493</name>
</gene>
<dbReference type="Proteomes" id="UP000324585">
    <property type="component" value="Unassembled WGS sequence"/>
</dbReference>
<evidence type="ECO:0000313" key="11">
    <source>
        <dbReference type="EMBL" id="KAA8491478.1"/>
    </source>
</evidence>
<dbReference type="Pfam" id="PF03062">
    <property type="entry name" value="MBOAT"/>
    <property type="match status" value="1"/>
</dbReference>
<comment type="subcellular location">
    <subcellularLocation>
        <location evidence="1">Endoplasmic reticulum membrane</location>
        <topology evidence="1">Multi-pass membrane protein</topology>
    </subcellularLocation>
</comment>
<evidence type="ECO:0000256" key="5">
    <source>
        <dbReference type="ARBA" id="ARBA00022824"/>
    </source>
</evidence>
<dbReference type="OrthoDB" id="10039049at2759"/>
<dbReference type="AlphaFoldDB" id="A0A5J4YJS0"/>
<evidence type="ECO:0000256" key="3">
    <source>
        <dbReference type="ARBA" id="ARBA00022679"/>
    </source>
</evidence>
<evidence type="ECO:0000256" key="2">
    <source>
        <dbReference type="ARBA" id="ARBA00009010"/>
    </source>
</evidence>
<evidence type="ECO:0000256" key="7">
    <source>
        <dbReference type="ARBA" id="ARBA00023136"/>
    </source>
</evidence>
<feature type="transmembrane region" description="Helical" evidence="10">
    <location>
        <begin position="613"/>
        <end position="633"/>
    </location>
</feature>
<keyword evidence="8 11" id="KW-0012">Acyltransferase</keyword>
<protein>
    <submittedName>
        <fullName evidence="11">Diacylglycerol O-acyltransferase 1</fullName>
    </submittedName>
</protein>
<feature type="transmembrane region" description="Helical" evidence="10">
    <location>
        <begin position="332"/>
        <end position="349"/>
    </location>
</feature>
<keyword evidence="3 11" id="KW-0808">Transferase</keyword>
<dbReference type="InterPro" id="IPR014371">
    <property type="entry name" value="Oat_ACAT_DAG_ARE"/>
</dbReference>
<feature type="transmembrane region" description="Helical" evidence="10">
    <location>
        <begin position="667"/>
        <end position="687"/>
    </location>
</feature>
<keyword evidence="7 10" id="KW-0472">Membrane</keyword>
<proteinExistence type="inferred from homology"/>
<feature type="transmembrane region" description="Helical" evidence="10">
    <location>
        <begin position="304"/>
        <end position="326"/>
    </location>
</feature>
<keyword evidence="5" id="KW-0256">Endoplasmic reticulum</keyword>
<dbReference type="InterPro" id="IPR004299">
    <property type="entry name" value="MBOAT_fam"/>
</dbReference>
<feature type="transmembrane region" description="Helical" evidence="10">
    <location>
        <begin position="226"/>
        <end position="244"/>
    </location>
</feature>
<feature type="compositionally biased region" description="Basic and acidic residues" evidence="9">
    <location>
        <begin position="400"/>
        <end position="417"/>
    </location>
</feature>
<name>A0A5J4YJS0_PORPP</name>
<evidence type="ECO:0000313" key="12">
    <source>
        <dbReference type="Proteomes" id="UP000324585"/>
    </source>
</evidence>
<evidence type="ECO:0000256" key="6">
    <source>
        <dbReference type="ARBA" id="ARBA00022989"/>
    </source>
</evidence>
<keyword evidence="12" id="KW-1185">Reference proteome</keyword>
<evidence type="ECO:0000256" key="10">
    <source>
        <dbReference type="SAM" id="Phobius"/>
    </source>
</evidence>
<feature type="region of interest" description="Disordered" evidence="9">
    <location>
        <begin position="127"/>
        <end position="164"/>
    </location>
</feature>
<keyword evidence="6 10" id="KW-1133">Transmembrane helix</keyword>
<dbReference type="EMBL" id="VRMN01000013">
    <property type="protein sequence ID" value="KAA8491478.1"/>
    <property type="molecule type" value="Genomic_DNA"/>
</dbReference>
<sequence length="700" mass="79332">MQLPASRVYQNNVVLLVMCLAHFIVMPHWTVRNEKYSARTPVIRLIRFSWGARCACWNREVGSVGPGEARRVLRSGIDAERMQAIDADGTDTPALALEGAERVVEMSAASARNSGVQSLEPVVVLEKVQRRDEPAPRQDDADGSSDSGVTEEAAGVGSDQLRDESALTDAEVENTSFRVTRPSIYPVGRHLPLARHSLLEENVLSISSKNARVDVFHELKSSRYEGFFNLSLILLTFLLLYNFVRNTVQNGWQPETNPFKMFLCTALLGDLLFTFTLCVGIMLASSLAFLIVKSMLSPSSLGYIHAVRIPLYIALQLALYVVPSILVLVKEVTPLFGCFIALFTVVYSLKCHSWYATNRLLMKEYMALSSKFSPQYETTAAGDGSERHSPFTRLTSLGKKEHVSTADRTPAESKSERIGASMKGTEREVTRRAVSTASKSAENSGKKDNASGLTSAVTFPKNVTFENFCFFMYICPTLVYETTYPRTSHVRWRYVLVYVAQLLPIVLFQQVLFGQFMLPVLMHSSGSFLFDIMKIAVPSILVWLMGFYAFFHCSLNIWAELNRFADRNFYSDWWNATTLESFWNHWNVLVHEFCLRHIFVESQARYRVGRSQAAVATFVVSAILHEFIFALGFRTLRPAMFASMLAQIPFIYAMRHFALKGKRRGNWLVWFNLFIGHPVVEILYARAYFEKNTYFFRCQK</sequence>
<feature type="transmembrane region" description="Helical" evidence="10">
    <location>
        <begin position="495"/>
        <end position="520"/>
    </location>
</feature>
<dbReference type="OMA" id="HEFIFAL"/>
<dbReference type="GO" id="GO:0008374">
    <property type="term" value="F:O-acyltransferase activity"/>
    <property type="evidence" value="ECO:0007669"/>
    <property type="project" value="InterPro"/>
</dbReference>
<keyword evidence="4 10" id="KW-0812">Transmembrane</keyword>
<feature type="region of interest" description="Disordered" evidence="9">
    <location>
        <begin position="400"/>
        <end position="451"/>
    </location>
</feature>
<reference evidence="12" key="1">
    <citation type="journal article" date="2019" name="Nat. Commun.">
        <title>Expansion of phycobilisome linker gene families in mesophilic red algae.</title>
        <authorList>
            <person name="Lee J."/>
            <person name="Kim D."/>
            <person name="Bhattacharya D."/>
            <person name="Yoon H.S."/>
        </authorList>
    </citation>
    <scope>NUCLEOTIDE SEQUENCE [LARGE SCALE GENOMIC DNA]</scope>
    <source>
        <strain evidence="12">CCMP 1328</strain>
    </source>
</reference>
<evidence type="ECO:0000256" key="8">
    <source>
        <dbReference type="ARBA" id="ARBA00023315"/>
    </source>
</evidence>
<dbReference type="PANTHER" id="PTHR10408">
    <property type="entry name" value="STEROL O-ACYLTRANSFERASE"/>
    <property type="match status" value="1"/>
</dbReference>
<comment type="similarity">
    <text evidence="2">Belongs to the membrane-bound acyltransferase family. Sterol o-acyltransferase subfamily.</text>
</comment>
<evidence type="ECO:0000256" key="1">
    <source>
        <dbReference type="ARBA" id="ARBA00004477"/>
    </source>
</evidence>
<feature type="transmembrane region" description="Helical" evidence="10">
    <location>
        <begin position="12"/>
        <end position="31"/>
    </location>
</feature>
<accession>A0A5J4YJS0</accession>
<evidence type="ECO:0000256" key="9">
    <source>
        <dbReference type="SAM" id="MobiDB-lite"/>
    </source>
</evidence>
<feature type="compositionally biased region" description="Polar residues" evidence="9">
    <location>
        <begin position="433"/>
        <end position="443"/>
    </location>
</feature>